<feature type="region of interest" description="Disordered" evidence="1">
    <location>
        <begin position="57"/>
        <end position="86"/>
    </location>
</feature>
<dbReference type="EMBL" id="CAEZWE010000150">
    <property type="protein sequence ID" value="CAB4670124.1"/>
    <property type="molecule type" value="Genomic_DNA"/>
</dbReference>
<reference evidence="2" key="1">
    <citation type="submission" date="2020-05" db="EMBL/GenBank/DDBJ databases">
        <authorList>
            <person name="Chiriac C."/>
            <person name="Salcher M."/>
            <person name="Ghai R."/>
            <person name="Kavagutti S V."/>
        </authorList>
    </citation>
    <scope>NUCLEOTIDE SEQUENCE</scope>
</reference>
<sequence length="86" mass="8625">MCATTPVCSWLSNRIVGKNLHAAASSASTCPSVSVSYLATSAVVTAAKAASTFSNGGNAIPPNEEISARKPRVPASQPSGICDSCV</sequence>
<accession>A0A6J6MBA0</accession>
<gene>
    <name evidence="2" type="ORF">UFOPK2169_01916</name>
</gene>
<evidence type="ECO:0000313" key="2">
    <source>
        <dbReference type="EMBL" id="CAB4670124.1"/>
    </source>
</evidence>
<dbReference type="AlphaFoldDB" id="A0A6J6MBA0"/>
<protein>
    <submittedName>
        <fullName evidence="2">Unannotated protein</fullName>
    </submittedName>
</protein>
<proteinExistence type="predicted"/>
<name>A0A6J6MBA0_9ZZZZ</name>
<evidence type="ECO:0000256" key="1">
    <source>
        <dbReference type="SAM" id="MobiDB-lite"/>
    </source>
</evidence>
<organism evidence="2">
    <name type="scientific">freshwater metagenome</name>
    <dbReference type="NCBI Taxonomy" id="449393"/>
    <lineage>
        <taxon>unclassified sequences</taxon>
        <taxon>metagenomes</taxon>
        <taxon>ecological metagenomes</taxon>
    </lineage>
</organism>